<keyword evidence="5 7" id="KW-0472">Membrane</keyword>
<evidence type="ECO:0000256" key="5">
    <source>
        <dbReference type="ARBA" id="ARBA00023136"/>
    </source>
</evidence>
<protein>
    <recommendedName>
        <fullName evidence="7">Palmitoyltransferase</fullName>
        <ecNumber evidence="7">2.3.1.225</ecNumber>
    </recommendedName>
</protein>
<proteinExistence type="inferred from homology"/>
<dbReference type="VEuPathDB" id="FungiDB:PYU1_G008570"/>
<comment type="subcellular location">
    <subcellularLocation>
        <location evidence="1">Membrane</location>
        <topology evidence="1">Multi-pass membrane protein</topology>
    </subcellularLocation>
</comment>
<dbReference type="InterPro" id="IPR039859">
    <property type="entry name" value="PFA4/ZDH16/20/ERF2-like"/>
</dbReference>
<dbReference type="GO" id="GO:0019706">
    <property type="term" value="F:protein-cysteine S-palmitoyltransferase activity"/>
    <property type="evidence" value="ECO:0007669"/>
    <property type="project" value="UniProtKB-EC"/>
</dbReference>
<organism evidence="9 10">
    <name type="scientific">Globisporangium ultimum (strain ATCC 200006 / CBS 805.95 / DAOM BR144)</name>
    <name type="common">Pythium ultimum</name>
    <dbReference type="NCBI Taxonomy" id="431595"/>
    <lineage>
        <taxon>Eukaryota</taxon>
        <taxon>Sar</taxon>
        <taxon>Stramenopiles</taxon>
        <taxon>Oomycota</taxon>
        <taxon>Peronosporomycetes</taxon>
        <taxon>Pythiales</taxon>
        <taxon>Pythiaceae</taxon>
        <taxon>Globisporangium</taxon>
    </lineage>
</organism>
<evidence type="ECO:0000256" key="6">
    <source>
        <dbReference type="ARBA" id="ARBA00023315"/>
    </source>
</evidence>
<comment type="catalytic activity">
    <reaction evidence="7">
        <text>L-cysteinyl-[protein] + hexadecanoyl-CoA = S-hexadecanoyl-L-cysteinyl-[protein] + CoA</text>
        <dbReference type="Rhea" id="RHEA:36683"/>
        <dbReference type="Rhea" id="RHEA-COMP:10131"/>
        <dbReference type="Rhea" id="RHEA-COMP:11032"/>
        <dbReference type="ChEBI" id="CHEBI:29950"/>
        <dbReference type="ChEBI" id="CHEBI:57287"/>
        <dbReference type="ChEBI" id="CHEBI:57379"/>
        <dbReference type="ChEBI" id="CHEBI:74151"/>
        <dbReference type="EC" id="2.3.1.225"/>
    </reaction>
</comment>
<dbReference type="PANTHER" id="PTHR12246">
    <property type="entry name" value="PALMITOYLTRANSFERASE ZDHHC16"/>
    <property type="match status" value="1"/>
</dbReference>
<dbReference type="STRING" id="431595.K3WUD9"/>
<feature type="domain" description="Palmitoyltransferase DHHC" evidence="8">
    <location>
        <begin position="129"/>
        <end position="261"/>
    </location>
</feature>
<dbReference type="HOGENOM" id="CLU_027721_4_0_1"/>
<evidence type="ECO:0000259" key="8">
    <source>
        <dbReference type="Pfam" id="PF01529"/>
    </source>
</evidence>
<dbReference type="Proteomes" id="UP000019132">
    <property type="component" value="Unassembled WGS sequence"/>
</dbReference>
<sequence length="319" mass="36794">MGCWCEWRTPRSLRFVLPSIVAGVIAYLYLSFVVYAQPLLVAAGVESAELLAFHAMTFLLCASLAQTLLSSDSFAKKNTLVRKKKQVQECGLAAAGDDDGVDAVRRQQPQALQLPPGAPPMIESKWNGEIRYCRKCRAIKPDRAHHCNTCRRCVLKMDHHCVYINKCIGYYNYKYFLLFLGWSSVTCLFQSSLLFRYLLETSLDRAAHLYYFGKLRFLSPPLQVILVFFFSFCLGSALFCFYVMHLYFTARNFSTLEYCEKRREPEYANYFDVGILRNFQQVFGTFRELPYWFVPIQSPSVLLTQGKIFPVNGKYVKED</sequence>
<reference evidence="10" key="2">
    <citation type="submission" date="2010-04" db="EMBL/GenBank/DDBJ databases">
        <authorList>
            <person name="Buell R."/>
            <person name="Hamilton J."/>
            <person name="Hostetler J."/>
        </authorList>
    </citation>
    <scope>NUCLEOTIDE SEQUENCE [LARGE SCALE GENOMIC DNA]</scope>
    <source>
        <strain evidence="10">DAOM:BR144</strain>
    </source>
</reference>
<keyword evidence="10" id="KW-1185">Reference proteome</keyword>
<dbReference type="InterPro" id="IPR001594">
    <property type="entry name" value="Palmitoyltrfase_DHHC"/>
</dbReference>
<name>K3WUD9_GLOUD</name>
<dbReference type="EC" id="2.3.1.225" evidence="7"/>
<keyword evidence="4 7" id="KW-1133">Transmembrane helix</keyword>
<keyword evidence="6 7" id="KW-0012">Acyltransferase</keyword>
<dbReference type="PROSITE" id="PS50216">
    <property type="entry name" value="DHHC"/>
    <property type="match status" value="1"/>
</dbReference>
<dbReference type="OMA" id="YCEKRDE"/>
<dbReference type="eggNOG" id="KOG1315">
    <property type="taxonomic scope" value="Eukaryota"/>
</dbReference>
<feature type="transmembrane region" description="Helical" evidence="7">
    <location>
        <begin position="12"/>
        <end position="30"/>
    </location>
</feature>
<dbReference type="Pfam" id="PF01529">
    <property type="entry name" value="DHHC"/>
    <property type="match status" value="1"/>
</dbReference>
<feature type="transmembrane region" description="Helical" evidence="7">
    <location>
        <begin position="175"/>
        <end position="199"/>
    </location>
</feature>
<accession>K3WUD9</accession>
<keyword evidence="3 7" id="KW-0812">Transmembrane</keyword>
<feature type="transmembrane region" description="Helical" evidence="7">
    <location>
        <begin position="50"/>
        <end position="69"/>
    </location>
</feature>
<evidence type="ECO:0000313" key="9">
    <source>
        <dbReference type="EnsemblProtists" id="PYU1_T008586"/>
    </source>
</evidence>
<reference evidence="10" key="1">
    <citation type="journal article" date="2010" name="Genome Biol.">
        <title>Genome sequence of the necrotrophic plant pathogen Pythium ultimum reveals original pathogenicity mechanisms and effector repertoire.</title>
        <authorList>
            <person name="Levesque C.A."/>
            <person name="Brouwer H."/>
            <person name="Cano L."/>
            <person name="Hamilton J.P."/>
            <person name="Holt C."/>
            <person name="Huitema E."/>
            <person name="Raffaele S."/>
            <person name="Robideau G.P."/>
            <person name="Thines M."/>
            <person name="Win J."/>
            <person name="Zerillo M.M."/>
            <person name="Beakes G.W."/>
            <person name="Boore J.L."/>
            <person name="Busam D."/>
            <person name="Dumas B."/>
            <person name="Ferriera S."/>
            <person name="Fuerstenberg S.I."/>
            <person name="Gachon C.M."/>
            <person name="Gaulin E."/>
            <person name="Govers F."/>
            <person name="Grenville-Briggs L."/>
            <person name="Horner N."/>
            <person name="Hostetler J."/>
            <person name="Jiang R.H."/>
            <person name="Johnson J."/>
            <person name="Krajaejun T."/>
            <person name="Lin H."/>
            <person name="Meijer H.J."/>
            <person name="Moore B."/>
            <person name="Morris P."/>
            <person name="Phuntmart V."/>
            <person name="Puiu D."/>
            <person name="Shetty J."/>
            <person name="Stajich J.E."/>
            <person name="Tripathy S."/>
            <person name="Wawra S."/>
            <person name="van West P."/>
            <person name="Whitty B.R."/>
            <person name="Coutinho P.M."/>
            <person name="Henrissat B."/>
            <person name="Martin F."/>
            <person name="Thomas P.D."/>
            <person name="Tyler B.M."/>
            <person name="De Vries R.P."/>
            <person name="Kamoun S."/>
            <person name="Yandell M."/>
            <person name="Tisserat N."/>
            <person name="Buell C.R."/>
        </authorList>
    </citation>
    <scope>NUCLEOTIDE SEQUENCE</scope>
    <source>
        <strain evidence="10">DAOM:BR144</strain>
    </source>
</reference>
<evidence type="ECO:0000256" key="3">
    <source>
        <dbReference type="ARBA" id="ARBA00022692"/>
    </source>
</evidence>
<feature type="transmembrane region" description="Helical" evidence="7">
    <location>
        <begin position="224"/>
        <end position="248"/>
    </location>
</feature>
<dbReference type="GO" id="GO:0016020">
    <property type="term" value="C:membrane"/>
    <property type="evidence" value="ECO:0007669"/>
    <property type="project" value="UniProtKB-SubCell"/>
</dbReference>
<dbReference type="InParanoid" id="K3WUD9"/>
<dbReference type="AlphaFoldDB" id="K3WUD9"/>
<dbReference type="EMBL" id="GL376613">
    <property type="status" value="NOT_ANNOTATED_CDS"/>
    <property type="molecule type" value="Genomic_DNA"/>
</dbReference>
<evidence type="ECO:0000256" key="2">
    <source>
        <dbReference type="ARBA" id="ARBA00022679"/>
    </source>
</evidence>
<evidence type="ECO:0000313" key="10">
    <source>
        <dbReference type="Proteomes" id="UP000019132"/>
    </source>
</evidence>
<comment type="domain">
    <text evidence="7">The DHHC domain is required for palmitoyltransferase activity.</text>
</comment>
<comment type="similarity">
    <text evidence="7">Belongs to the DHHC palmitoyltransferase family.</text>
</comment>
<evidence type="ECO:0000256" key="1">
    <source>
        <dbReference type="ARBA" id="ARBA00004141"/>
    </source>
</evidence>
<dbReference type="EnsemblProtists" id="PYU1_T008586">
    <property type="protein sequence ID" value="PYU1_T008586"/>
    <property type="gene ID" value="PYU1_G008570"/>
</dbReference>
<reference evidence="9" key="3">
    <citation type="submission" date="2015-02" db="UniProtKB">
        <authorList>
            <consortium name="EnsemblProtists"/>
        </authorList>
    </citation>
    <scope>IDENTIFICATION</scope>
    <source>
        <strain evidence="9">DAOM BR144</strain>
    </source>
</reference>
<evidence type="ECO:0000256" key="7">
    <source>
        <dbReference type="RuleBase" id="RU079119"/>
    </source>
</evidence>
<keyword evidence="2 7" id="KW-0808">Transferase</keyword>
<evidence type="ECO:0000256" key="4">
    <source>
        <dbReference type="ARBA" id="ARBA00022989"/>
    </source>
</evidence>